<keyword evidence="9 12" id="KW-0030">Aminoacyl-tRNA synthetase</keyword>
<dbReference type="RefSeq" id="WP_377943466.1">
    <property type="nucleotide sequence ID" value="NZ_JBHUCX010000029.1"/>
</dbReference>
<evidence type="ECO:0000256" key="5">
    <source>
        <dbReference type="ARBA" id="ARBA00022598"/>
    </source>
</evidence>
<dbReference type="InterPro" id="IPR015866">
    <property type="entry name" value="Ser-tRNA-synth_1_N"/>
</dbReference>
<keyword evidence="7 12" id="KW-0067">ATP-binding</keyword>
<dbReference type="InterPro" id="IPR002317">
    <property type="entry name" value="Ser-tRNA-ligase_type_1"/>
</dbReference>
<dbReference type="InterPro" id="IPR033729">
    <property type="entry name" value="SerRS_core"/>
</dbReference>
<evidence type="ECO:0000313" key="16">
    <source>
        <dbReference type="Proteomes" id="UP001597079"/>
    </source>
</evidence>
<evidence type="ECO:0000256" key="4">
    <source>
        <dbReference type="ARBA" id="ARBA00022490"/>
    </source>
</evidence>
<dbReference type="PRINTS" id="PR00981">
    <property type="entry name" value="TRNASYNTHSER"/>
</dbReference>
<dbReference type="PIRSF" id="PIRSF001529">
    <property type="entry name" value="Ser-tRNA-synth_IIa"/>
    <property type="match status" value="1"/>
</dbReference>
<dbReference type="CDD" id="cd00770">
    <property type="entry name" value="SerRS_core"/>
    <property type="match status" value="1"/>
</dbReference>
<evidence type="ECO:0000256" key="9">
    <source>
        <dbReference type="ARBA" id="ARBA00023146"/>
    </source>
</evidence>
<feature type="binding site" evidence="12">
    <location>
        <begin position="349"/>
        <end position="352"/>
    </location>
    <ligand>
        <name>ATP</name>
        <dbReference type="ChEBI" id="CHEBI:30616"/>
    </ligand>
</feature>
<dbReference type="InterPro" id="IPR010978">
    <property type="entry name" value="tRNA-bd_arm"/>
</dbReference>
<evidence type="ECO:0000256" key="13">
    <source>
        <dbReference type="SAM" id="Coils"/>
    </source>
</evidence>
<feature type="binding site" evidence="12">
    <location>
        <position position="385"/>
    </location>
    <ligand>
        <name>L-serine</name>
        <dbReference type="ChEBI" id="CHEBI:33384"/>
    </ligand>
</feature>
<dbReference type="PANTHER" id="PTHR43697:SF1">
    <property type="entry name" value="SERINE--TRNA LIGASE"/>
    <property type="match status" value="1"/>
</dbReference>
<comment type="catalytic activity">
    <reaction evidence="11 12">
        <text>tRNA(Ser) + L-serine + ATP = L-seryl-tRNA(Ser) + AMP + diphosphate + H(+)</text>
        <dbReference type="Rhea" id="RHEA:12292"/>
        <dbReference type="Rhea" id="RHEA-COMP:9669"/>
        <dbReference type="Rhea" id="RHEA-COMP:9703"/>
        <dbReference type="ChEBI" id="CHEBI:15378"/>
        <dbReference type="ChEBI" id="CHEBI:30616"/>
        <dbReference type="ChEBI" id="CHEBI:33019"/>
        <dbReference type="ChEBI" id="CHEBI:33384"/>
        <dbReference type="ChEBI" id="CHEBI:78442"/>
        <dbReference type="ChEBI" id="CHEBI:78533"/>
        <dbReference type="ChEBI" id="CHEBI:456215"/>
        <dbReference type="EC" id="6.1.1.11"/>
    </reaction>
</comment>
<reference evidence="16" key="1">
    <citation type="journal article" date="2019" name="Int. J. Syst. Evol. Microbiol.">
        <title>The Global Catalogue of Microorganisms (GCM) 10K type strain sequencing project: providing services to taxonomists for standard genome sequencing and annotation.</title>
        <authorList>
            <consortium name="The Broad Institute Genomics Platform"/>
            <consortium name="The Broad Institute Genome Sequencing Center for Infectious Disease"/>
            <person name="Wu L."/>
            <person name="Ma J."/>
        </authorList>
    </citation>
    <scope>NUCLEOTIDE SEQUENCE [LARGE SCALE GENOMIC DNA]</scope>
    <source>
        <strain evidence="16">CGMCC 1.12286</strain>
    </source>
</reference>
<evidence type="ECO:0000259" key="14">
    <source>
        <dbReference type="PROSITE" id="PS50862"/>
    </source>
</evidence>
<evidence type="ECO:0000256" key="1">
    <source>
        <dbReference type="ARBA" id="ARBA00004496"/>
    </source>
</evidence>
<feature type="domain" description="Aminoacyl-transfer RNA synthetases class-II family profile" evidence="14">
    <location>
        <begin position="172"/>
        <end position="410"/>
    </location>
</feature>
<evidence type="ECO:0000256" key="8">
    <source>
        <dbReference type="ARBA" id="ARBA00022917"/>
    </source>
</evidence>
<comment type="subunit">
    <text evidence="12">Homodimer. The tRNA molecule binds across the dimer.</text>
</comment>
<comment type="pathway">
    <text evidence="2 12">Aminoacyl-tRNA biosynthesis; selenocysteinyl-tRNA(Sec) biosynthesis; L-seryl-tRNA(Sec) from L-serine and tRNA(Sec): step 1/1.</text>
</comment>
<evidence type="ECO:0000256" key="10">
    <source>
        <dbReference type="ARBA" id="ARBA00047929"/>
    </source>
</evidence>
<keyword evidence="6 12" id="KW-0547">Nucleotide-binding</keyword>
<dbReference type="Gene3D" id="3.30.930.10">
    <property type="entry name" value="Bira Bifunctional Protein, Domain 2"/>
    <property type="match status" value="1"/>
</dbReference>
<organism evidence="15 16">
    <name type="scientific">Alicyclobacillus fodiniaquatilis</name>
    <dbReference type="NCBI Taxonomy" id="1661150"/>
    <lineage>
        <taxon>Bacteria</taxon>
        <taxon>Bacillati</taxon>
        <taxon>Bacillota</taxon>
        <taxon>Bacilli</taxon>
        <taxon>Bacillales</taxon>
        <taxon>Alicyclobacillaceae</taxon>
        <taxon>Alicyclobacillus</taxon>
    </lineage>
</organism>
<keyword evidence="8 12" id="KW-0648">Protein biosynthesis</keyword>
<comment type="domain">
    <text evidence="12">Consists of two distinct domains, a catalytic core and a N-terminal extension that is involved in tRNA binding.</text>
</comment>
<keyword evidence="4 12" id="KW-0963">Cytoplasm</keyword>
<dbReference type="PROSITE" id="PS50862">
    <property type="entry name" value="AA_TRNA_LIGASE_II"/>
    <property type="match status" value="1"/>
</dbReference>
<dbReference type="InterPro" id="IPR006195">
    <property type="entry name" value="aa-tRNA-synth_II"/>
</dbReference>
<evidence type="ECO:0000313" key="15">
    <source>
        <dbReference type="EMBL" id="MFD1675585.1"/>
    </source>
</evidence>
<dbReference type="Gene3D" id="1.10.287.40">
    <property type="entry name" value="Serine-tRNA synthetase, tRNA binding domain"/>
    <property type="match status" value="1"/>
</dbReference>
<dbReference type="GO" id="GO:0004828">
    <property type="term" value="F:serine-tRNA ligase activity"/>
    <property type="evidence" value="ECO:0007669"/>
    <property type="project" value="UniProtKB-EC"/>
</dbReference>
<feature type="binding site" evidence="12">
    <location>
        <position position="285"/>
    </location>
    <ligand>
        <name>L-serine</name>
        <dbReference type="ChEBI" id="CHEBI:33384"/>
    </ligand>
</feature>
<dbReference type="EC" id="6.1.1.11" evidence="12"/>
<feature type="binding site" evidence="12">
    <location>
        <begin position="262"/>
        <end position="264"/>
    </location>
    <ligand>
        <name>ATP</name>
        <dbReference type="ChEBI" id="CHEBI:30616"/>
    </ligand>
</feature>
<dbReference type="EMBL" id="JBHUCX010000029">
    <property type="protein sequence ID" value="MFD1675585.1"/>
    <property type="molecule type" value="Genomic_DNA"/>
</dbReference>
<protein>
    <recommendedName>
        <fullName evidence="12">Serine--tRNA ligase</fullName>
        <ecNumber evidence="12">6.1.1.11</ecNumber>
    </recommendedName>
    <alternativeName>
        <fullName evidence="12">Seryl-tRNA synthetase</fullName>
        <shortName evidence="12">SerRS</shortName>
    </alternativeName>
    <alternativeName>
        <fullName evidence="12">Seryl-tRNA(Ser/Sec) synthetase</fullName>
    </alternativeName>
</protein>
<evidence type="ECO:0000256" key="3">
    <source>
        <dbReference type="ARBA" id="ARBA00010728"/>
    </source>
</evidence>
<feature type="binding site" evidence="12">
    <location>
        <begin position="231"/>
        <end position="233"/>
    </location>
    <ligand>
        <name>L-serine</name>
        <dbReference type="ChEBI" id="CHEBI:33384"/>
    </ligand>
</feature>
<dbReference type="NCBIfam" id="TIGR00414">
    <property type="entry name" value="serS"/>
    <property type="match status" value="1"/>
</dbReference>
<comment type="caution">
    <text evidence="15">The sequence shown here is derived from an EMBL/GenBank/DDBJ whole genome shotgun (WGS) entry which is preliminary data.</text>
</comment>
<feature type="coiled-coil region" evidence="13">
    <location>
        <begin position="69"/>
        <end position="103"/>
    </location>
</feature>
<dbReference type="Pfam" id="PF02403">
    <property type="entry name" value="Seryl_tRNA_N"/>
    <property type="match status" value="1"/>
</dbReference>
<sequence length="429" mass="47960">MLDIRAIRQNPDAFKTGLARKKVDSSVIDNLLLADEAWRSNLSETERLKNLRNTTSEAIARKKKQGEDATEDIAQMKQVSNRIKELDDEVRTQEEQVREILLTLPNVPHASVPEGASEDDNPTVHTWGNIPTLTFTPKQHWEIGEELGIVDSERAVKITGSRFVLYKGLGARLERALASFMIDLHTDKHGYTEVFPPFIANEESLIGTGNLPKFDDEMFKLEGLPYYLIPTTEVPLTNYYRDEILAADQLPVKLTGYSACFRSEAGSAGKDTRGLIRLHQFQKVELVKLVQPEVSYEALDELVKECAAVLEALELPYRVIEICTGDLGAKDAKKFDIEVWLPGAETYREISSCTNFETFQARRANLRFRRDDTSRPEFVHTLNGSGLAVGRTVAAILENNQQADGSVRIPKALVPYMGGVEVIPAVSEA</sequence>
<comment type="catalytic activity">
    <reaction evidence="10 12">
        <text>tRNA(Sec) + L-serine + ATP = L-seryl-tRNA(Sec) + AMP + diphosphate + H(+)</text>
        <dbReference type="Rhea" id="RHEA:42580"/>
        <dbReference type="Rhea" id="RHEA-COMP:9742"/>
        <dbReference type="Rhea" id="RHEA-COMP:10128"/>
        <dbReference type="ChEBI" id="CHEBI:15378"/>
        <dbReference type="ChEBI" id="CHEBI:30616"/>
        <dbReference type="ChEBI" id="CHEBI:33019"/>
        <dbReference type="ChEBI" id="CHEBI:33384"/>
        <dbReference type="ChEBI" id="CHEBI:78442"/>
        <dbReference type="ChEBI" id="CHEBI:78533"/>
        <dbReference type="ChEBI" id="CHEBI:456215"/>
        <dbReference type="EC" id="6.1.1.11"/>
    </reaction>
</comment>
<comment type="subcellular location">
    <subcellularLocation>
        <location evidence="1 12">Cytoplasm</location>
    </subcellularLocation>
</comment>
<dbReference type="InterPro" id="IPR002314">
    <property type="entry name" value="aa-tRNA-synt_IIb"/>
</dbReference>
<dbReference type="PANTHER" id="PTHR43697">
    <property type="entry name" value="SERYL-TRNA SYNTHETASE"/>
    <property type="match status" value="1"/>
</dbReference>
<dbReference type="HAMAP" id="MF_00176">
    <property type="entry name" value="Ser_tRNA_synth_type1"/>
    <property type="match status" value="1"/>
</dbReference>
<keyword evidence="5 12" id="KW-0436">Ligase</keyword>
<evidence type="ECO:0000256" key="11">
    <source>
        <dbReference type="ARBA" id="ARBA00048823"/>
    </source>
</evidence>
<keyword evidence="13" id="KW-0175">Coiled coil</keyword>
<comment type="caution">
    <text evidence="12">Lacks conserved residue(s) required for the propagation of feature annotation.</text>
</comment>
<keyword evidence="16" id="KW-1185">Reference proteome</keyword>
<dbReference type="SUPFAM" id="SSF46589">
    <property type="entry name" value="tRNA-binding arm"/>
    <property type="match status" value="1"/>
</dbReference>
<evidence type="ECO:0000256" key="12">
    <source>
        <dbReference type="HAMAP-Rule" id="MF_00176"/>
    </source>
</evidence>
<dbReference type="InterPro" id="IPR045864">
    <property type="entry name" value="aa-tRNA-synth_II/BPL/LPL"/>
</dbReference>
<evidence type="ECO:0000256" key="6">
    <source>
        <dbReference type="ARBA" id="ARBA00022741"/>
    </source>
</evidence>
<evidence type="ECO:0000256" key="2">
    <source>
        <dbReference type="ARBA" id="ARBA00005045"/>
    </source>
</evidence>
<gene>
    <name evidence="12 15" type="primary">serS</name>
    <name evidence="15" type="ORF">ACFSB2_12860</name>
</gene>
<accession>A0ABW4JIJ9</accession>
<dbReference type="Pfam" id="PF00587">
    <property type="entry name" value="tRNA-synt_2b"/>
    <property type="match status" value="1"/>
</dbReference>
<dbReference type="InterPro" id="IPR042103">
    <property type="entry name" value="SerRS_1_N_sf"/>
</dbReference>
<dbReference type="Proteomes" id="UP001597079">
    <property type="component" value="Unassembled WGS sequence"/>
</dbReference>
<proteinExistence type="inferred from homology"/>
<comment type="similarity">
    <text evidence="3 12">Belongs to the class-II aminoacyl-tRNA synthetase family. Type-1 seryl-tRNA synthetase subfamily.</text>
</comment>
<evidence type="ECO:0000256" key="7">
    <source>
        <dbReference type="ARBA" id="ARBA00022840"/>
    </source>
</evidence>
<comment type="function">
    <text evidence="12">Catalyzes the attachment of serine to tRNA(Ser). Is also able to aminoacylate tRNA(Sec) with serine, to form the misacylated tRNA L-seryl-tRNA(Sec), which will be further converted into selenocysteinyl-tRNA(Sec).</text>
</comment>
<name>A0ABW4JIJ9_9BACL</name>
<dbReference type="SUPFAM" id="SSF55681">
    <property type="entry name" value="Class II aaRS and biotin synthetases"/>
    <property type="match status" value="1"/>
</dbReference>